<proteinExistence type="predicted"/>
<evidence type="ECO:0000313" key="3">
    <source>
        <dbReference type="Proteomes" id="UP000192343"/>
    </source>
</evidence>
<protein>
    <submittedName>
        <fullName evidence="2">Uncharacterized protein</fullName>
    </submittedName>
</protein>
<dbReference type="Proteomes" id="UP000192343">
    <property type="component" value="Unassembled WGS sequence"/>
</dbReference>
<dbReference type="RefSeq" id="WP_083051465.1">
    <property type="nucleotide sequence ID" value="NZ_CAXXQO010000004.1"/>
</dbReference>
<reference evidence="2 3" key="1">
    <citation type="submission" date="2017-03" db="EMBL/GenBank/DDBJ databases">
        <title>Draft Genome sequence of Marispirochaeta sp. strain JC444.</title>
        <authorList>
            <person name="Shivani Y."/>
            <person name="Subhash Y."/>
            <person name="Sasikala C."/>
            <person name="Ramana C."/>
        </authorList>
    </citation>
    <scope>NUCLEOTIDE SEQUENCE [LARGE SCALE GENOMIC DNA]</scope>
    <source>
        <strain evidence="2 3">JC444</strain>
    </source>
</reference>
<name>A0A1Y1RXC3_9SPIO</name>
<keyword evidence="1" id="KW-0812">Transmembrane</keyword>
<comment type="caution">
    <text evidence="2">The sequence shown here is derived from an EMBL/GenBank/DDBJ whole genome shotgun (WGS) entry which is preliminary data.</text>
</comment>
<evidence type="ECO:0000256" key="1">
    <source>
        <dbReference type="SAM" id="Phobius"/>
    </source>
</evidence>
<dbReference type="OrthoDB" id="9860081at2"/>
<sequence length="169" mass="19706">MKGPESRSPGDFAYHYNREEREARLPDYMREERKKGFWGRNRHLMIIFIDILVISLVFMFLLPYIRQGKHVLGGYSFSMKVVNFDGMILTSLKAEANPEDDVAASASDVTVTFRVLPEGRQMRVYDYLQPDRENLIRGRMPLREGDELVRAEISFNNETLIMEETIPPE</sequence>
<keyword evidence="1" id="KW-0472">Membrane</keyword>
<feature type="transmembrane region" description="Helical" evidence="1">
    <location>
        <begin position="43"/>
        <end position="65"/>
    </location>
</feature>
<dbReference type="STRING" id="1963862.B4O97_13085"/>
<dbReference type="EMBL" id="MWQY01000014">
    <property type="protein sequence ID" value="ORC34242.1"/>
    <property type="molecule type" value="Genomic_DNA"/>
</dbReference>
<accession>A0A1Y1RXC3</accession>
<dbReference type="AlphaFoldDB" id="A0A1Y1RXC3"/>
<keyword evidence="3" id="KW-1185">Reference proteome</keyword>
<keyword evidence="1" id="KW-1133">Transmembrane helix</keyword>
<gene>
    <name evidence="2" type="ORF">B4O97_13085</name>
</gene>
<organism evidence="2 3">
    <name type="scientific">Marispirochaeta aestuarii</name>
    <dbReference type="NCBI Taxonomy" id="1963862"/>
    <lineage>
        <taxon>Bacteria</taxon>
        <taxon>Pseudomonadati</taxon>
        <taxon>Spirochaetota</taxon>
        <taxon>Spirochaetia</taxon>
        <taxon>Spirochaetales</taxon>
        <taxon>Spirochaetaceae</taxon>
        <taxon>Marispirochaeta</taxon>
    </lineage>
</organism>
<evidence type="ECO:0000313" key="2">
    <source>
        <dbReference type="EMBL" id="ORC34242.1"/>
    </source>
</evidence>